<name>A0A3M6T8N7_POCDA</name>
<dbReference type="Proteomes" id="UP000275408">
    <property type="component" value="Unassembled WGS sequence"/>
</dbReference>
<gene>
    <name evidence="2" type="ORF">pdam_00006615</name>
</gene>
<organism evidence="2 3">
    <name type="scientific">Pocillopora damicornis</name>
    <name type="common">Cauliflower coral</name>
    <name type="synonym">Millepora damicornis</name>
    <dbReference type="NCBI Taxonomy" id="46731"/>
    <lineage>
        <taxon>Eukaryota</taxon>
        <taxon>Metazoa</taxon>
        <taxon>Cnidaria</taxon>
        <taxon>Anthozoa</taxon>
        <taxon>Hexacorallia</taxon>
        <taxon>Scleractinia</taxon>
        <taxon>Astrocoeniina</taxon>
        <taxon>Pocilloporidae</taxon>
        <taxon>Pocillopora</taxon>
    </lineage>
</organism>
<evidence type="ECO:0000313" key="3">
    <source>
        <dbReference type="Proteomes" id="UP000275408"/>
    </source>
</evidence>
<reference evidence="2 3" key="1">
    <citation type="journal article" date="2018" name="Sci. Rep.">
        <title>Comparative analysis of the Pocillopora damicornis genome highlights role of immune system in coral evolution.</title>
        <authorList>
            <person name="Cunning R."/>
            <person name="Bay R.A."/>
            <person name="Gillette P."/>
            <person name="Baker A.C."/>
            <person name="Traylor-Knowles N."/>
        </authorList>
    </citation>
    <scope>NUCLEOTIDE SEQUENCE [LARGE SCALE GENOMIC DNA]</scope>
    <source>
        <strain evidence="2">RSMAS</strain>
        <tissue evidence="2">Whole animal</tissue>
    </source>
</reference>
<accession>A0A3M6T8N7</accession>
<evidence type="ECO:0000256" key="1">
    <source>
        <dbReference type="SAM" id="MobiDB-lite"/>
    </source>
</evidence>
<dbReference type="EMBL" id="RCHS01004086">
    <property type="protein sequence ID" value="RMX37766.1"/>
    <property type="molecule type" value="Genomic_DNA"/>
</dbReference>
<keyword evidence="3" id="KW-1185">Reference proteome</keyword>
<feature type="compositionally biased region" description="Polar residues" evidence="1">
    <location>
        <begin position="7"/>
        <end position="16"/>
    </location>
</feature>
<dbReference type="AlphaFoldDB" id="A0A3M6T8N7"/>
<proteinExistence type="predicted"/>
<comment type="caution">
    <text evidence="2">The sequence shown here is derived from an EMBL/GenBank/DDBJ whole genome shotgun (WGS) entry which is preliminary data.</text>
</comment>
<evidence type="ECO:0000313" key="2">
    <source>
        <dbReference type="EMBL" id="RMX37766.1"/>
    </source>
</evidence>
<feature type="region of interest" description="Disordered" evidence="1">
    <location>
        <begin position="1"/>
        <end position="42"/>
    </location>
</feature>
<sequence length="105" mass="10987">MRIDAASTASQQTPSTKLGIVETLPGTKLETETHPTPSSSPGIVVTSFEIHLTLSAPETHLSISISPEVVFAVSGGVARVVCEHLILGGIQAVRFSSDFAKTSQE</sequence>
<protein>
    <submittedName>
        <fullName evidence="2">Uncharacterized protein</fullName>
    </submittedName>
</protein>